<accession>A0A0A9B246</accession>
<keyword evidence="1" id="KW-0812">Transmembrane</keyword>
<proteinExistence type="predicted"/>
<organism evidence="2">
    <name type="scientific">Arundo donax</name>
    <name type="common">Giant reed</name>
    <name type="synonym">Donax arundinaceus</name>
    <dbReference type="NCBI Taxonomy" id="35708"/>
    <lineage>
        <taxon>Eukaryota</taxon>
        <taxon>Viridiplantae</taxon>
        <taxon>Streptophyta</taxon>
        <taxon>Embryophyta</taxon>
        <taxon>Tracheophyta</taxon>
        <taxon>Spermatophyta</taxon>
        <taxon>Magnoliopsida</taxon>
        <taxon>Liliopsida</taxon>
        <taxon>Poales</taxon>
        <taxon>Poaceae</taxon>
        <taxon>PACMAD clade</taxon>
        <taxon>Arundinoideae</taxon>
        <taxon>Arundineae</taxon>
        <taxon>Arundo</taxon>
    </lineage>
</organism>
<dbReference type="EMBL" id="GBRH01240444">
    <property type="protein sequence ID" value="JAD57451.1"/>
    <property type="molecule type" value="Transcribed_RNA"/>
</dbReference>
<reference evidence="2" key="2">
    <citation type="journal article" date="2015" name="Data Brief">
        <title>Shoot transcriptome of the giant reed, Arundo donax.</title>
        <authorList>
            <person name="Barrero R.A."/>
            <person name="Guerrero F.D."/>
            <person name="Moolhuijzen P."/>
            <person name="Goolsby J.A."/>
            <person name="Tidwell J."/>
            <person name="Bellgard S.E."/>
            <person name="Bellgard M.I."/>
        </authorList>
    </citation>
    <scope>NUCLEOTIDE SEQUENCE</scope>
    <source>
        <tissue evidence="2">Shoot tissue taken approximately 20 cm above the soil surface</tissue>
    </source>
</reference>
<sequence>MLHRLIKSYLILSVFVFMCGAVALQHFLIILEQSCSV</sequence>
<keyword evidence="1" id="KW-1133">Transmembrane helix</keyword>
<protein>
    <submittedName>
        <fullName evidence="2">Uncharacterized protein</fullName>
    </submittedName>
</protein>
<feature type="transmembrane region" description="Helical" evidence="1">
    <location>
        <begin position="9"/>
        <end position="31"/>
    </location>
</feature>
<reference evidence="2" key="1">
    <citation type="submission" date="2014-09" db="EMBL/GenBank/DDBJ databases">
        <authorList>
            <person name="Magalhaes I.L.F."/>
            <person name="Oliveira U."/>
            <person name="Santos F.R."/>
            <person name="Vidigal T.H.D.A."/>
            <person name="Brescovit A.D."/>
            <person name="Santos A.J."/>
        </authorList>
    </citation>
    <scope>NUCLEOTIDE SEQUENCE</scope>
    <source>
        <tissue evidence="2">Shoot tissue taken approximately 20 cm above the soil surface</tissue>
    </source>
</reference>
<evidence type="ECO:0000256" key="1">
    <source>
        <dbReference type="SAM" id="Phobius"/>
    </source>
</evidence>
<dbReference type="AlphaFoldDB" id="A0A0A9B246"/>
<evidence type="ECO:0000313" key="2">
    <source>
        <dbReference type="EMBL" id="JAD57451.1"/>
    </source>
</evidence>
<keyword evidence="1" id="KW-0472">Membrane</keyword>
<name>A0A0A9B246_ARUDO</name>